<feature type="compositionally biased region" description="Polar residues" evidence="1">
    <location>
        <begin position="82"/>
        <end position="96"/>
    </location>
</feature>
<feature type="compositionally biased region" description="Basic residues" evidence="1">
    <location>
        <begin position="1"/>
        <end position="10"/>
    </location>
</feature>
<feature type="region of interest" description="Disordered" evidence="1">
    <location>
        <begin position="1"/>
        <end position="20"/>
    </location>
</feature>
<evidence type="ECO:0000313" key="3">
    <source>
        <dbReference type="Proteomes" id="UP000605846"/>
    </source>
</evidence>
<name>A0A8H7EPQ5_9FUNG</name>
<evidence type="ECO:0000313" key="2">
    <source>
        <dbReference type="EMBL" id="KAF7726625.1"/>
    </source>
</evidence>
<dbReference type="OrthoDB" id="2290055at2759"/>
<accession>A0A8H7EPQ5</accession>
<gene>
    <name evidence="2" type="ORF">EC973_008589</name>
</gene>
<comment type="caution">
    <text evidence="2">The sequence shown here is derived from an EMBL/GenBank/DDBJ whole genome shotgun (WGS) entry which is preliminary data.</text>
</comment>
<dbReference type="EMBL" id="JABAYA010000075">
    <property type="protein sequence ID" value="KAF7726625.1"/>
    <property type="molecule type" value="Genomic_DNA"/>
</dbReference>
<feature type="region of interest" description="Disordered" evidence="1">
    <location>
        <begin position="77"/>
        <end position="96"/>
    </location>
</feature>
<dbReference type="Proteomes" id="UP000605846">
    <property type="component" value="Unassembled WGS sequence"/>
</dbReference>
<keyword evidence="3" id="KW-1185">Reference proteome</keyword>
<reference evidence="2" key="1">
    <citation type="submission" date="2020-01" db="EMBL/GenBank/DDBJ databases">
        <title>Genome Sequencing of Three Apophysomyces-Like Fungal Strains Confirms a Novel Fungal Genus in the Mucoromycota with divergent Burkholderia-like Endosymbiotic Bacteria.</title>
        <authorList>
            <person name="Stajich J.E."/>
            <person name="Macias A.M."/>
            <person name="Carter-House D."/>
            <person name="Lovett B."/>
            <person name="Kasson L.R."/>
            <person name="Berry K."/>
            <person name="Grigoriev I."/>
            <person name="Chang Y."/>
            <person name="Spatafora J."/>
            <person name="Kasson M.T."/>
        </authorList>
    </citation>
    <scope>NUCLEOTIDE SEQUENCE</scope>
    <source>
        <strain evidence="2">NRRL A-21654</strain>
    </source>
</reference>
<dbReference type="AlphaFoldDB" id="A0A8H7EPQ5"/>
<proteinExistence type="predicted"/>
<protein>
    <submittedName>
        <fullName evidence="2">Uncharacterized protein</fullName>
    </submittedName>
</protein>
<organism evidence="2 3">
    <name type="scientific">Apophysomyces ossiformis</name>
    <dbReference type="NCBI Taxonomy" id="679940"/>
    <lineage>
        <taxon>Eukaryota</taxon>
        <taxon>Fungi</taxon>
        <taxon>Fungi incertae sedis</taxon>
        <taxon>Mucoromycota</taxon>
        <taxon>Mucoromycotina</taxon>
        <taxon>Mucoromycetes</taxon>
        <taxon>Mucorales</taxon>
        <taxon>Mucorineae</taxon>
        <taxon>Mucoraceae</taxon>
        <taxon>Apophysomyces</taxon>
    </lineage>
</organism>
<evidence type="ECO:0000256" key="1">
    <source>
        <dbReference type="SAM" id="MobiDB-lite"/>
    </source>
</evidence>
<sequence length="248" mass="28564">MKLFSRHRQSLNKESANGDEQGQEAYYVSGLIKVLQSLYPWSSPRRSGSAPKQPVSLKRIREALLRGNVMQENMVRTARQEPVSSGATEDQSQAPMTDNDICSKITDVHYPFLDKEAVSNRSLSVLTLCMLCYASYQFKDTESREMIRVLLLQIVEGLRDNEGRQEFYRAVGLQTKSTINHWRKYKQSKKRILLRPVLDAEEERLIRSYVMLLQDPEESRAIMQALEVLHTPKAEIGRVNKKEAIYVI</sequence>